<dbReference type="Gene3D" id="1.25.40.10">
    <property type="entry name" value="Tetratricopeptide repeat domain"/>
    <property type="match status" value="2"/>
</dbReference>
<dbReference type="EMBL" id="RBIL01000002">
    <property type="protein sequence ID" value="RKQ87246.1"/>
    <property type="molecule type" value="Genomic_DNA"/>
</dbReference>
<accession>A0A660L053</accession>
<dbReference type="GO" id="GO:0006355">
    <property type="term" value="P:regulation of DNA-templated transcription"/>
    <property type="evidence" value="ECO:0007669"/>
    <property type="project" value="InterPro"/>
</dbReference>
<dbReference type="GO" id="GO:0005737">
    <property type="term" value="C:cytoplasm"/>
    <property type="evidence" value="ECO:0007669"/>
    <property type="project" value="TreeGrafter"/>
</dbReference>
<dbReference type="GO" id="GO:0004016">
    <property type="term" value="F:adenylate cyclase activity"/>
    <property type="evidence" value="ECO:0007669"/>
    <property type="project" value="TreeGrafter"/>
</dbReference>
<dbReference type="AlphaFoldDB" id="A0A660L053"/>
<sequence length="931" mass="98432">MWLAEAAHEALAGQGALVLLAGEAGVGKTHLAEAAFADGPFLRGSASLPGGAPYGPVVAALRQRLRDAPDVLDACPLRAHLALLLPELGPAAESSDRATMFEALRSALAAVSPAVILLDDLQWSDSATLDLLAALAAPVRELPLLLVAAYRSDEIGRGHVLRRLRADLRRARALRELLVTPLDAAATRELTALALDADPGPALAATVLDRTQGFPFFIQELVAVLQADRRLTAGPDGLELLSDADVPIPETIRDAVLLRMTGVTEAGRAAAEAAAVVGPEFRLDLAPALDELLETGLIVETRPGHAAFRHALVRDAIYEGIPWRRRRDLHAAFADALQFGGAPSGQIAAHRLAAGDRDRALDAFLAAARELAYVHAHRDAATAALQALDLWPDGERTEERLTALDDYAHSTELAGDLPEATRALREAAALRRAASHGGAALAITERRLAALYDLQGDRDHALLARRAAVVAFDAASLPGEAAAERLLLAGYGQSAGRHAEAADLARAAQADGERAGRPDLRARALGLEGVARAKRGDYAEGVETIRVGLALALEHELTTEAAELYQRLATAMETAADYGGAREALSTAVGLCELSGASGQEYVCLSCMAYVLRELGDWDQAAQLSRELGAGEARPDDACVADGILGAILAYRGDTRAGEPLLLRCRATAMRLDVVSMDVDSSAALAWVAAHAGDRSTAAEHARHVLARWERSEDHHYAIPGLRYAATVFAADEDLARSRATAEALSTIAAGTGHADALAALAHALAEVALAEGEADAAADKLSRALELHADLELPFERAQIALRAGVALAAAGRREPALQRLEESYRTARRLNARPLAAAAAAEFERLGEPLERRLGARAAQQHAAAGLSRRELEVTRLVSLGRTNREIARELFLSPRTVDMHVRNILAKLSCRTRTEAASRAAELGLLGG</sequence>
<dbReference type="InterPro" id="IPR027417">
    <property type="entry name" value="P-loop_NTPase"/>
</dbReference>
<dbReference type="InterPro" id="IPR011990">
    <property type="entry name" value="TPR-like_helical_dom_sf"/>
</dbReference>
<dbReference type="InterPro" id="IPR000792">
    <property type="entry name" value="Tscrpt_reg_LuxR_C"/>
</dbReference>
<dbReference type="InterPro" id="IPR016032">
    <property type="entry name" value="Sig_transdc_resp-reg_C-effctor"/>
</dbReference>
<dbReference type="Proteomes" id="UP000278962">
    <property type="component" value="Unassembled WGS sequence"/>
</dbReference>
<keyword evidence="5" id="KW-1185">Reference proteome</keyword>
<keyword evidence="1" id="KW-0547">Nucleotide-binding</keyword>
<dbReference type="InterPro" id="IPR036388">
    <property type="entry name" value="WH-like_DNA-bd_sf"/>
</dbReference>
<dbReference type="GO" id="GO:0005524">
    <property type="term" value="F:ATP binding"/>
    <property type="evidence" value="ECO:0007669"/>
    <property type="project" value="UniProtKB-KW"/>
</dbReference>
<dbReference type="PRINTS" id="PR00038">
    <property type="entry name" value="HTHLUXR"/>
</dbReference>
<dbReference type="SMART" id="SM00421">
    <property type="entry name" value="HTH_LUXR"/>
    <property type="match status" value="1"/>
</dbReference>
<evidence type="ECO:0000256" key="2">
    <source>
        <dbReference type="ARBA" id="ARBA00022840"/>
    </source>
</evidence>
<comment type="caution">
    <text evidence="4">The sequence shown here is derived from an EMBL/GenBank/DDBJ whole genome shotgun (WGS) entry which is preliminary data.</text>
</comment>
<dbReference type="CDD" id="cd06170">
    <property type="entry name" value="LuxR_C_like"/>
    <property type="match status" value="1"/>
</dbReference>
<dbReference type="PANTHER" id="PTHR16305:SF35">
    <property type="entry name" value="TRANSCRIPTIONAL ACTIVATOR DOMAIN"/>
    <property type="match status" value="1"/>
</dbReference>
<gene>
    <name evidence="4" type="ORF">C8N24_5267</name>
</gene>
<evidence type="ECO:0000259" key="3">
    <source>
        <dbReference type="PROSITE" id="PS50043"/>
    </source>
</evidence>
<feature type="domain" description="HTH luxR-type" evidence="3">
    <location>
        <begin position="862"/>
        <end position="927"/>
    </location>
</feature>
<evidence type="ECO:0000256" key="1">
    <source>
        <dbReference type="ARBA" id="ARBA00022741"/>
    </source>
</evidence>
<organism evidence="4 5">
    <name type="scientific">Solirubrobacter pauli</name>
    <dbReference type="NCBI Taxonomy" id="166793"/>
    <lineage>
        <taxon>Bacteria</taxon>
        <taxon>Bacillati</taxon>
        <taxon>Actinomycetota</taxon>
        <taxon>Thermoleophilia</taxon>
        <taxon>Solirubrobacterales</taxon>
        <taxon>Solirubrobacteraceae</taxon>
        <taxon>Solirubrobacter</taxon>
    </lineage>
</organism>
<dbReference type="SUPFAM" id="SSF48452">
    <property type="entry name" value="TPR-like"/>
    <property type="match status" value="2"/>
</dbReference>
<evidence type="ECO:0000313" key="4">
    <source>
        <dbReference type="EMBL" id="RKQ87246.1"/>
    </source>
</evidence>
<protein>
    <submittedName>
        <fullName evidence="4">Regulatory LuxR family protein</fullName>
    </submittedName>
</protein>
<dbReference type="PROSITE" id="PS50043">
    <property type="entry name" value="HTH_LUXR_2"/>
    <property type="match status" value="1"/>
</dbReference>
<dbReference type="InterPro" id="IPR041664">
    <property type="entry name" value="AAA_16"/>
</dbReference>
<dbReference type="PANTHER" id="PTHR16305">
    <property type="entry name" value="TESTICULAR SOLUBLE ADENYLYL CYCLASE"/>
    <property type="match status" value="1"/>
</dbReference>
<evidence type="ECO:0000313" key="5">
    <source>
        <dbReference type="Proteomes" id="UP000278962"/>
    </source>
</evidence>
<dbReference type="Gene3D" id="1.10.10.10">
    <property type="entry name" value="Winged helix-like DNA-binding domain superfamily/Winged helix DNA-binding domain"/>
    <property type="match status" value="1"/>
</dbReference>
<reference evidence="4 5" key="1">
    <citation type="submission" date="2018-10" db="EMBL/GenBank/DDBJ databases">
        <title>Genomic Encyclopedia of Archaeal and Bacterial Type Strains, Phase II (KMG-II): from individual species to whole genera.</title>
        <authorList>
            <person name="Goeker M."/>
        </authorList>
    </citation>
    <scope>NUCLEOTIDE SEQUENCE [LARGE SCALE GENOMIC DNA]</scope>
    <source>
        <strain evidence="4 5">DSM 14954</strain>
    </source>
</reference>
<dbReference type="SUPFAM" id="SSF46894">
    <property type="entry name" value="C-terminal effector domain of the bipartite response regulators"/>
    <property type="match status" value="1"/>
</dbReference>
<keyword evidence="2" id="KW-0067">ATP-binding</keyword>
<dbReference type="Pfam" id="PF00196">
    <property type="entry name" value="GerE"/>
    <property type="match status" value="1"/>
</dbReference>
<dbReference type="Pfam" id="PF13191">
    <property type="entry name" value="AAA_16"/>
    <property type="match status" value="1"/>
</dbReference>
<name>A0A660L053_9ACTN</name>
<dbReference type="SUPFAM" id="SSF52540">
    <property type="entry name" value="P-loop containing nucleoside triphosphate hydrolases"/>
    <property type="match status" value="1"/>
</dbReference>
<dbReference type="GO" id="GO:0003677">
    <property type="term" value="F:DNA binding"/>
    <property type="evidence" value="ECO:0007669"/>
    <property type="project" value="InterPro"/>
</dbReference>
<dbReference type="PROSITE" id="PS00622">
    <property type="entry name" value="HTH_LUXR_1"/>
    <property type="match status" value="1"/>
</dbReference>
<proteinExistence type="predicted"/>